<dbReference type="Pfam" id="PF02771">
    <property type="entry name" value="Acyl-CoA_dh_N"/>
    <property type="match status" value="1"/>
</dbReference>
<feature type="domain" description="Acyl-CoA dehydrogenase/oxidase N-terminal" evidence="9">
    <location>
        <begin position="6"/>
        <end position="83"/>
    </location>
</feature>
<evidence type="ECO:0000259" key="7">
    <source>
        <dbReference type="Pfam" id="PF00441"/>
    </source>
</evidence>
<evidence type="ECO:0000256" key="3">
    <source>
        <dbReference type="ARBA" id="ARBA00022630"/>
    </source>
</evidence>
<dbReference type="InterPro" id="IPR006091">
    <property type="entry name" value="Acyl-CoA_Oxase/DH_mid-dom"/>
</dbReference>
<dbReference type="Gene3D" id="1.10.540.10">
    <property type="entry name" value="Acyl-CoA dehydrogenase/oxidase, N-terminal domain"/>
    <property type="match status" value="1"/>
</dbReference>
<keyword evidence="4 6" id="KW-0274">FAD</keyword>
<gene>
    <name evidence="10" type="ORF">ABSH63_15090</name>
</gene>
<dbReference type="InterPro" id="IPR046373">
    <property type="entry name" value="Acyl-CoA_Oxase/DH_mid-dom_sf"/>
</dbReference>
<accession>A0ABV2ADK5</accession>
<dbReference type="InterPro" id="IPR009100">
    <property type="entry name" value="AcylCoA_DH/oxidase_NM_dom_sf"/>
</dbReference>
<dbReference type="CDD" id="cd00567">
    <property type="entry name" value="ACAD"/>
    <property type="match status" value="1"/>
</dbReference>
<dbReference type="Pfam" id="PF02770">
    <property type="entry name" value="Acyl-CoA_dh_M"/>
    <property type="match status" value="1"/>
</dbReference>
<dbReference type="InterPro" id="IPR036250">
    <property type="entry name" value="AcylCo_DH-like_C"/>
</dbReference>
<dbReference type="RefSeq" id="WP_352890856.1">
    <property type="nucleotide sequence ID" value="NZ_JBEPIJ010000028.1"/>
</dbReference>
<reference evidence="10 11" key="1">
    <citation type="submission" date="2024-06" db="EMBL/GenBank/DDBJ databases">
        <authorList>
            <person name="Li Z."/>
            <person name="Jiang Y."/>
        </authorList>
    </citation>
    <scope>NUCLEOTIDE SEQUENCE [LARGE SCALE GENOMIC DNA]</scope>
    <source>
        <strain evidence="10 11">HSW-8</strain>
    </source>
</reference>
<dbReference type="EMBL" id="JBEPIJ010000028">
    <property type="protein sequence ID" value="MES0875323.1"/>
    <property type="molecule type" value="Genomic_DNA"/>
</dbReference>
<dbReference type="PANTHER" id="PTHR43884">
    <property type="entry name" value="ACYL-COA DEHYDROGENASE"/>
    <property type="match status" value="1"/>
</dbReference>
<dbReference type="Gene3D" id="1.20.140.10">
    <property type="entry name" value="Butyryl-CoA Dehydrogenase, subunit A, domain 3"/>
    <property type="match status" value="1"/>
</dbReference>
<evidence type="ECO:0000256" key="6">
    <source>
        <dbReference type="RuleBase" id="RU362125"/>
    </source>
</evidence>
<dbReference type="InterPro" id="IPR009075">
    <property type="entry name" value="AcylCo_DH/oxidase_C"/>
</dbReference>
<comment type="similarity">
    <text evidence="2 6">Belongs to the acyl-CoA dehydrogenase family.</text>
</comment>
<dbReference type="SUPFAM" id="SSF47203">
    <property type="entry name" value="Acyl-CoA dehydrogenase C-terminal domain-like"/>
    <property type="match status" value="1"/>
</dbReference>
<dbReference type="Proteomes" id="UP001465331">
    <property type="component" value="Unassembled WGS sequence"/>
</dbReference>
<evidence type="ECO:0000256" key="1">
    <source>
        <dbReference type="ARBA" id="ARBA00001974"/>
    </source>
</evidence>
<evidence type="ECO:0000256" key="5">
    <source>
        <dbReference type="ARBA" id="ARBA00023002"/>
    </source>
</evidence>
<feature type="domain" description="Acyl-CoA oxidase/dehydrogenase middle" evidence="8">
    <location>
        <begin position="124"/>
        <end position="213"/>
    </location>
</feature>
<comment type="cofactor">
    <cofactor evidence="1 6">
        <name>FAD</name>
        <dbReference type="ChEBI" id="CHEBI:57692"/>
    </cofactor>
</comment>
<evidence type="ECO:0000259" key="8">
    <source>
        <dbReference type="Pfam" id="PF02770"/>
    </source>
</evidence>
<evidence type="ECO:0000313" key="11">
    <source>
        <dbReference type="Proteomes" id="UP001465331"/>
    </source>
</evidence>
<dbReference type="SUPFAM" id="SSF56645">
    <property type="entry name" value="Acyl-CoA dehydrogenase NM domain-like"/>
    <property type="match status" value="1"/>
</dbReference>
<dbReference type="InterPro" id="IPR037069">
    <property type="entry name" value="AcylCoA_DH/ox_N_sf"/>
</dbReference>
<organism evidence="10 11">
    <name type="scientific">Sinimarinibacterium thermocellulolyticum</name>
    <dbReference type="NCBI Taxonomy" id="3170016"/>
    <lineage>
        <taxon>Bacteria</taxon>
        <taxon>Pseudomonadati</taxon>
        <taxon>Pseudomonadota</taxon>
        <taxon>Gammaproteobacteria</taxon>
        <taxon>Nevskiales</taxon>
        <taxon>Nevskiaceae</taxon>
        <taxon>Sinimarinibacterium</taxon>
    </lineage>
</organism>
<feature type="domain" description="Acyl-CoA dehydrogenase/oxidase C-terminal" evidence="7">
    <location>
        <begin position="234"/>
        <end position="357"/>
    </location>
</feature>
<dbReference type="PANTHER" id="PTHR43884:SF20">
    <property type="entry name" value="ACYL-COA DEHYDROGENASE FADE28"/>
    <property type="match status" value="1"/>
</dbReference>
<evidence type="ECO:0000256" key="2">
    <source>
        <dbReference type="ARBA" id="ARBA00009347"/>
    </source>
</evidence>
<evidence type="ECO:0000259" key="9">
    <source>
        <dbReference type="Pfam" id="PF02771"/>
    </source>
</evidence>
<dbReference type="InterPro" id="IPR013786">
    <property type="entry name" value="AcylCoA_DH/ox_N"/>
</dbReference>
<evidence type="ECO:0000313" key="10">
    <source>
        <dbReference type="EMBL" id="MES0875323.1"/>
    </source>
</evidence>
<name>A0ABV2ADK5_9GAMM</name>
<comment type="caution">
    <text evidence="10">The sequence shown here is derived from an EMBL/GenBank/DDBJ whole genome shotgun (WGS) entry which is preliminary data.</text>
</comment>
<keyword evidence="11" id="KW-1185">Reference proteome</keyword>
<dbReference type="Pfam" id="PF00441">
    <property type="entry name" value="Acyl-CoA_dh_1"/>
    <property type="match status" value="1"/>
</dbReference>
<proteinExistence type="inferred from homology"/>
<dbReference type="Gene3D" id="2.40.110.10">
    <property type="entry name" value="Butyryl-CoA Dehydrogenase, subunit A, domain 2"/>
    <property type="match status" value="1"/>
</dbReference>
<keyword evidence="5 6" id="KW-0560">Oxidoreductase</keyword>
<sequence length="383" mass="41163">MDFSLTPEQTLLQQNLQAFLDREYGADVRSATSRSGAAWDRMFWRRLAVELGLLGLVVPENAGGIGGGAVEVMLVMQAFGSTLVVEPFLESAVQATGLLRRIGGTTVDALLASMARGERVVVVAWNESADGSDPALVSCAAHLEDGIWRLTGHKIGVAAAPWADWFVVSARTSGGDRDFQGISLFLIDARAPGLQRKSYATIDGRWSSDLYLEGAAAELLGVAGQAAPLLAQMFDEAIAALAAEGLGIIWRMLDETVEYTRQRRQFGQALANFQALQHRMVDMLLQCEMAQCAVLRATLSLAASEAERAHACSAAKVAIARACRFVGQNAVQLHGAIGMTNELPLGAYFKRATVIERELGGVDAHLVRLARHEQAQAAHREGH</sequence>
<keyword evidence="3 6" id="KW-0285">Flavoprotein</keyword>
<evidence type="ECO:0000256" key="4">
    <source>
        <dbReference type="ARBA" id="ARBA00022827"/>
    </source>
</evidence>
<protein>
    <submittedName>
        <fullName evidence="10">Acyl-CoA dehydrogenase family protein</fullName>
    </submittedName>
</protein>